<evidence type="ECO:0000256" key="5">
    <source>
        <dbReference type="ARBA" id="ARBA00022679"/>
    </source>
</evidence>
<dbReference type="SMART" id="SM00304">
    <property type="entry name" value="HAMP"/>
    <property type="match status" value="1"/>
</dbReference>
<dbReference type="EMBL" id="FNJM01000009">
    <property type="protein sequence ID" value="SDP62017.1"/>
    <property type="molecule type" value="Genomic_DNA"/>
</dbReference>
<evidence type="ECO:0000256" key="7">
    <source>
        <dbReference type="ARBA" id="ARBA00023012"/>
    </source>
</evidence>
<evidence type="ECO:0000256" key="8">
    <source>
        <dbReference type="SAM" id="Phobius"/>
    </source>
</evidence>
<evidence type="ECO:0000256" key="4">
    <source>
        <dbReference type="ARBA" id="ARBA00022553"/>
    </source>
</evidence>
<dbReference type="SUPFAM" id="SSF158472">
    <property type="entry name" value="HAMP domain-like"/>
    <property type="match status" value="1"/>
</dbReference>
<evidence type="ECO:0000259" key="10">
    <source>
        <dbReference type="PROSITE" id="PS50885"/>
    </source>
</evidence>
<keyword evidence="12" id="KW-1185">Reference proteome</keyword>
<dbReference type="InterPro" id="IPR003594">
    <property type="entry name" value="HATPase_dom"/>
</dbReference>
<keyword evidence="8" id="KW-1133">Transmembrane helix</keyword>
<dbReference type="InterPro" id="IPR005467">
    <property type="entry name" value="His_kinase_dom"/>
</dbReference>
<keyword evidence="8" id="KW-0472">Membrane</keyword>
<keyword evidence="4" id="KW-0597">Phosphoprotein</keyword>
<evidence type="ECO:0000256" key="2">
    <source>
        <dbReference type="ARBA" id="ARBA00004370"/>
    </source>
</evidence>
<dbReference type="OrthoDB" id="9762826at2"/>
<feature type="transmembrane region" description="Helical" evidence="8">
    <location>
        <begin position="273"/>
        <end position="296"/>
    </location>
</feature>
<comment type="catalytic activity">
    <reaction evidence="1">
        <text>ATP + protein L-histidine = ADP + protein N-phospho-L-histidine.</text>
        <dbReference type="EC" id="2.7.13.3"/>
    </reaction>
</comment>
<dbReference type="SUPFAM" id="SSF47384">
    <property type="entry name" value="Homodimeric domain of signal transducing histidine kinase"/>
    <property type="match status" value="1"/>
</dbReference>
<keyword evidence="6 11" id="KW-0418">Kinase</keyword>
<dbReference type="GO" id="GO:0004721">
    <property type="term" value="F:phosphoprotein phosphatase activity"/>
    <property type="evidence" value="ECO:0007669"/>
    <property type="project" value="TreeGrafter"/>
</dbReference>
<dbReference type="PROSITE" id="PS50885">
    <property type="entry name" value="HAMP"/>
    <property type="match status" value="1"/>
</dbReference>
<evidence type="ECO:0000256" key="1">
    <source>
        <dbReference type="ARBA" id="ARBA00000085"/>
    </source>
</evidence>
<dbReference type="PANTHER" id="PTHR45453:SF3">
    <property type="entry name" value="HISTIDINE KINASE"/>
    <property type="match status" value="1"/>
</dbReference>
<dbReference type="Pfam" id="PF00512">
    <property type="entry name" value="HisKA"/>
    <property type="match status" value="1"/>
</dbReference>
<proteinExistence type="predicted"/>
<dbReference type="STRING" id="94869.SAMN04488529_109100"/>
<dbReference type="PROSITE" id="PS50109">
    <property type="entry name" value="HIS_KIN"/>
    <property type="match status" value="1"/>
</dbReference>
<dbReference type="GO" id="GO:0000155">
    <property type="term" value="F:phosphorelay sensor kinase activity"/>
    <property type="evidence" value="ECO:0007669"/>
    <property type="project" value="InterPro"/>
</dbReference>
<dbReference type="Pfam" id="PF00672">
    <property type="entry name" value="HAMP"/>
    <property type="match status" value="1"/>
</dbReference>
<feature type="transmembrane region" description="Helical" evidence="8">
    <location>
        <begin position="12"/>
        <end position="33"/>
    </location>
</feature>
<dbReference type="CDD" id="cd06225">
    <property type="entry name" value="HAMP"/>
    <property type="match status" value="1"/>
</dbReference>
<dbReference type="InterPro" id="IPR003660">
    <property type="entry name" value="HAMP_dom"/>
</dbReference>
<dbReference type="InterPro" id="IPR036097">
    <property type="entry name" value="HisK_dim/P_sf"/>
</dbReference>
<dbReference type="GO" id="GO:0005886">
    <property type="term" value="C:plasma membrane"/>
    <property type="evidence" value="ECO:0007669"/>
    <property type="project" value="TreeGrafter"/>
</dbReference>
<evidence type="ECO:0000313" key="12">
    <source>
        <dbReference type="Proteomes" id="UP000198597"/>
    </source>
</evidence>
<dbReference type="SUPFAM" id="SSF55874">
    <property type="entry name" value="ATPase domain of HSP90 chaperone/DNA topoisomerase II/histidine kinase"/>
    <property type="match status" value="1"/>
</dbReference>
<evidence type="ECO:0000256" key="3">
    <source>
        <dbReference type="ARBA" id="ARBA00012438"/>
    </source>
</evidence>
<dbReference type="AlphaFoldDB" id="A0A1H0U6W8"/>
<dbReference type="PRINTS" id="PR01780">
    <property type="entry name" value="LANTIREGPROT"/>
</dbReference>
<accession>A0A1H0U6W8</accession>
<feature type="domain" description="Histidine kinase" evidence="9">
    <location>
        <begin position="376"/>
        <end position="587"/>
    </location>
</feature>
<keyword evidence="8" id="KW-0812">Transmembrane</keyword>
<dbReference type="InterPro" id="IPR003661">
    <property type="entry name" value="HisK_dim/P_dom"/>
</dbReference>
<feature type="domain" description="HAMP" evidence="10">
    <location>
        <begin position="295"/>
        <end position="347"/>
    </location>
</feature>
<sequence length="592" mass="67915">MILNKLFKKSIFYKLFFMNLIILVCIVVSQLFFQTVYFEKYYLNEKAKDLKIEVNKFSTLLNYENDKVKIMDYIRTVNKESGITLAFRSKDYNENINMNDYMQSENIIVNDDISGNEYRIVLGDQFKNVKVKKGDRVETYGMSDDYGYVFLSKIFVNNVEIKPIYDIVPSELNVAAEILKPAYSLNSSNSNINVSGVVSNIKYESKSYFINIDLYLSLDENNYILNNKNYEAKLKSPSGDNEILLNSESRGNGSVVAFSNLSQVNDIMGTMNGFYFIIFFIILILVIIISIVYSKFMIRPLLDMSKVAKRISECDFNHNYEVDREDEIGTLGNSLNLISDNLQGALNELKSSNIKLKEDINIQSIQEEKRKELVANISHELKTPITIIQGVIGGIKNGIYTTEMYDDILEETGKMNDLVKEMLEISKLESPAFKLKKEPFDLCRVILKENDKLRSMINKKKLNFNIDINDEAIAVGDEKRINQVITNLFTNAIKYTPCGENINLKVELDGKKYKFTIENFGVTLEEEDLKNIWNSFYRGEKSRNKKYGGTGLGLFIVKIILELHGSNFGVESGSNSVIFFFDLECYENNLSN</sequence>
<dbReference type="Gene3D" id="3.30.565.10">
    <property type="entry name" value="Histidine kinase-like ATPase, C-terminal domain"/>
    <property type="match status" value="1"/>
</dbReference>
<protein>
    <recommendedName>
        <fullName evidence="3">histidine kinase</fullName>
        <ecNumber evidence="3">2.7.13.3</ecNumber>
    </recommendedName>
</protein>
<dbReference type="CDD" id="cd00082">
    <property type="entry name" value="HisKA"/>
    <property type="match status" value="1"/>
</dbReference>
<reference evidence="11 12" key="1">
    <citation type="submission" date="2016-10" db="EMBL/GenBank/DDBJ databases">
        <authorList>
            <person name="de Groot N.N."/>
        </authorList>
    </citation>
    <scope>NUCLEOTIDE SEQUENCE [LARGE SCALE GENOMIC DNA]</scope>
    <source>
        <strain evidence="11 12">DSM 12272</strain>
    </source>
</reference>
<evidence type="ECO:0000313" key="11">
    <source>
        <dbReference type="EMBL" id="SDP62017.1"/>
    </source>
</evidence>
<dbReference type="SMART" id="SM00388">
    <property type="entry name" value="HisKA"/>
    <property type="match status" value="1"/>
</dbReference>
<dbReference type="FunFam" id="3.30.565.10:FF:000006">
    <property type="entry name" value="Sensor histidine kinase WalK"/>
    <property type="match status" value="1"/>
</dbReference>
<dbReference type="InterPro" id="IPR036890">
    <property type="entry name" value="HATPase_C_sf"/>
</dbReference>
<evidence type="ECO:0000259" key="9">
    <source>
        <dbReference type="PROSITE" id="PS50109"/>
    </source>
</evidence>
<gene>
    <name evidence="11" type="ORF">SAMN04488529_109100</name>
</gene>
<dbReference type="Gene3D" id="1.10.287.130">
    <property type="match status" value="1"/>
</dbReference>
<dbReference type="SMART" id="SM00387">
    <property type="entry name" value="HATPase_c"/>
    <property type="match status" value="1"/>
</dbReference>
<dbReference type="Proteomes" id="UP000198597">
    <property type="component" value="Unassembled WGS sequence"/>
</dbReference>
<name>A0A1H0U6W8_9CLOT</name>
<dbReference type="Gene3D" id="6.10.340.10">
    <property type="match status" value="1"/>
</dbReference>
<evidence type="ECO:0000256" key="6">
    <source>
        <dbReference type="ARBA" id="ARBA00022777"/>
    </source>
</evidence>
<dbReference type="GO" id="GO:0016036">
    <property type="term" value="P:cellular response to phosphate starvation"/>
    <property type="evidence" value="ECO:0007669"/>
    <property type="project" value="TreeGrafter"/>
</dbReference>
<dbReference type="Pfam" id="PF02518">
    <property type="entry name" value="HATPase_c"/>
    <property type="match status" value="1"/>
</dbReference>
<comment type="subcellular location">
    <subcellularLocation>
        <location evidence="2">Membrane</location>
    </subcellularLocation>
</comment>
<organism evidence="11 12">
    <name type="scientific">Clostridium gasigenes</name>
    <dbReference type="NCBI Taxonomy" id="94869"/>
    <lineage>
        <taxon>Bacteria</taxon>
        <taxon>Bacillati</taxon>
        <taxon>Bacillota</taxon>
        <taxon>Clostridia</taxon>
        <taxon>Eubacteriales</taxon>
        <taxon>Clostridiaceae</taxon>
        <taxon>Clostridium</taxon>
    </lineage>
</organism>
<dbReference type="InterPro" id="IPR008358">
    <property type="entry name" value="Sig_transdc_His_kin/Pase_MprB"/>
</dbReference>
<dbReference type="PANTHER" id="PTHR45453">
    <property type="entry name" value="PHOSPHATE REGULON SENSOR PROTEIN PHOR"/>
    <property type="match status" value="1"/>
</dbReference>
<dbReference type="EC" id="2.7.13.3" evidence="3"/>
<keyword evidence="7" id="KW-0902">Two-component regulatory system</keyword>
<keyword evidence="5" id="KW-0808">Transferase</keyword>
<dbReference type="InterPro" id="IPR050351">
    <property type="entry name" value="BphY/WalK/GraS-like"/>
</dbReference>